<name>A0A1W6MXM9_9HYPH</name>
<dbReference type="Gene3D" id="3.40.50.360">
    <property type="match status" value="1"/>
</dbReference>
<dbReference type="SUPFAM" id="SSF52218">
    <property type="entry name" value="Flavoproteins"/>
    <property type="match status" value="1"/>
</dbReference>
<dbReference type="InterPro" id="IPR008254">
    <property type="entry name" value="Flavodoxin/NO_synth"/>
</dbReference>
<gene>
    <name evidence="4" type="ORF">B1812_15740</name>
</gene>
<evidence type="ECO:0000259" key="3">
    <source>
        <dbReference type="PROSITE" id="PS50902"/>
    </source>
</evidence>
<dbReference type="InterPro" id="IPR026816">
    <property type="entry name" value="Flavodoxin_dom"/>
</dbReference>
<accession>A0A1W6MXM9</accession>
<keyword evidence="5" id="KW-1185">Reference proteome</keyword>
<dbReference type="PROSITE" id="PS50902">
    <property type="entry name" value="FLAVODOXIN_LIKE"/>
    <property type="match status" value="1"/>
</dbReference>
<keyword evidence="1" id="KW-0285">Flavoprotein</keyword>
<sequence>MKPILVVYGTTEGHTRKIGEFLTERLRAAGKEVDLIDSATPQAKEVPLVYAGAFILGSVHFDRHQSALVHFVKENLGWLNAIPTAFFSVNLNMTHRDPEARAEAQKCLDGFLEETGLKPYMARLVAGALKYTQYDYFKRALLRYLVRPGGVEASATPDVEYTDWEEVGRFVDEYLEATQSPGR</sequence>
<dbReference type="Proteomes" id="UP000193978">
    <property type="component" value="Chromosome"/>
</dbReference>
<dbReference type="STRING" id="655015.B1812_15740"/>
<evidence type="ECO:0000256" key="2">
    <source>
        <dbReference type="ARBA" id="ARBA00022643"/>
    </source>
</evidence>
<dbReference type="OrthoDB" id="9795729at2"/>
<evidence type="ECO:0000313" key="4">
    <source>
        <dbReference type="EMBL" id="ARN82299.1"/>
    </source>
</evidence>
<dbReference type="PANTHER" id="PTHR38030">
    <property type="entry name" value="PROTOPORPHYRINOGEN IX DEHYDROGENASE [MENAQUINONE]"/>
    <property type="match status" value="1"/>
</dbReference>
<reference evidence="4 5" key="1">
    <citation type="submission" date="2017-02" db="EMBL/GenBank/DDBJ databases">
        <authorList>
            <person name="Peterson S.W."/>
        </authorList>
    </citation>
    <scope>NUCLEOTIDE SEQUENCE [LARGE SCALE GENOMIC DNA]</scope>
    <source>
        <strain evidence="4 5">S285</strain>
    </source>
</reference>
<evidence type="ECO:0000313" key="5">
    <source>
        <dbReference type="Proteomes" id="UP000193978"/>
    </source>
</evidence>
<dbReference type="AlphaFoldDB" id="A0A1W6MXM9"/>
<organism evidence="4 5">
    <name type="scientific">Methylocystis bryophila</name>
    <dbReference type="NCBI Taxonomy" id="655015"/>
    <lineage>
        <taxon>Bacteria</taxon>
        <taxon>Pseudomonadati</taxon>
        <taxon>Pseudomonadota</taxon>
        <taxon>Alphaproteobacteria</taxon>
        <taxon>Hyphomicrobiales</taxon>
        <taxon>Methylocystaceae</taxon>
        <taxon>Methylocystis</taxon>
    </lineage>
</organism>
<dbReference type="InterPro" id="IPR052200">
    <property type="entry name" value="Protoporphyrinogen_IX_DH"/>
</dbReference>
<dbReference type="EMBL" id="CP019948">
    <property type="protein sequence ID" value="ARN82299.1"/>
    <property type="molecule type" value="Genomic_DNA"/>
</dbReference>
<dbReference type="PANTHER" id="PTHR38030:SF2">
    <property type="entry name" value="PROTOPORPHYRINOGEN IX DEHYDROGENASE [QUINONE]"/>
    <property type="match status" value="1"/>
</dbReference>
<dbReference type="Pfam" id="PF12724">
    <property type="entry name" value="Flavodoxin_5"/>
    <property type="match status" value="1"/>
</dbReference>
<dbReference type="GO" id="GO:0010181">
    <property type="term" value="F:FMN binding"/>
    <property type="evidence" value="ECO:0007669"/>
    <property type="project" value="InterPro"/>
</dbReference>
<feature type="domain" description="Flavodoxin-like" evidence="3">
    <location>
        <begin position="4"/>
        <end position="149"/>
    </location>
</feature>
<keyword evidence="2" id="KW-0288">FMN</keyword>
<evidence type="ECO:0000256" key="1">
    <source>
        <dbReference type="ARBA" id="ARBA00022630"/>
    </source>
</evidence>
<dbReference type="RefSeq" id="WP_085772425.1">
    <property type="nucleotide sequence ID" value="NZ_AP027149.1"/>
</dbReference>
<dbReference type="InterPro" id="IPR029039">
    <property type="entry name" value="Flavoprotein-like_sf"/>
</dbReference>
<dbReference type="KEGG" id="mbry:B1812_15740"/>
<dbReference type="GO" id="GO:0070819">
    <property type="term" value="F:menaquinone-dependent protoporphyrinogen oxidase activity"/>
    <property type="evidence" value="ECO:0007669"/>
    <property type="project" value="TreeGrafter"/>
</dbReference>
<dbReference type="GO" id="GO:0006783">
    <property type="term" value="P:heme biosynthetic process"/>
    <property type="evidence" value="ECO:0007669"/>
    <property type="project" value="TreeGrafter"/>
</dbReference>
<proteinExistence type="predicted"/>
<protein>
    <recommendedName>
        <fullName evidence="3">Flavodoxin-like domain-containing protein</fullName>
    </recommendedName>
</protein>